<gene>
    <name evidence="2" type="ORF">K0O23_06910</name>
</gene>
<evidence type="ECO:0000259" key="1">
    <source>
        <dbReference type="Pfam" id="PF00535"/>
    </source>
</evidence>
<feature type="domain" description="Glycosyltransferase 2-like" evidence="1">
    <location>
        <begin position="6"/>
        <end position="148"/>
    </location>
</feature>
<dbReference type="CDD" id="cd04179">
    <property type="entry name" value="DPM_DPG-synthase_like"/>
    <property type="match status" value="1"/>
</dbReference>
<dbReference type="Gene3D" id="3.90.550.10">
    <property type="entry name" value="Spore Coat Polysaccharide Biosynthesis Protein SpsA, Chain A"/>
    <property type="match status" value="1"/>
</dbReference>
<dbReference type="InterPro" id="IPR001173">
    <property type="entry name" value="Glyco_trans_2-like"/>
</dbReference>
<dbReference type="PANTHER" id="PTHR48090:SF7">
    <property type="entry name" value="RFBJ PROTEIN"/>
    <property type="match status" value="1"/>
</dbReference>
<proteinExistence type="predicted"/>
<dbReference type="RefSeq" id="WP_219876670.1">
    <property type="nucleotide sequence ID" value="NZ_JAHYXK010000004.1"/>
</dbReference>
<dbReference type="PANTHER" id="PTHR48090">
    <property type="entry name" value="UNDECAPRENYL-PHOSPHATE 4-DEOXY-4-FORMAMIDO-L-ARABINOSE TRANSFERASE-RELATED"/>
    <property type="match status" value="1"/>
</dbReference>
<dbReference type="Pfam" id="PF00535">
    <property type="entry name" value="Glycos_transf_2"/>
    <property type="match status" value="1"/>
</dbReference>
<dbReference type="SUPFAM" id="SSF53448">
    <property type="entry name" value="Nucleotide-diphospho-sugar transferases"/>
    <property type="match status" value="1"/>
</dbReference>
<dbReference type="InterPro" id="IPR050256">
    <property type="entry name" value="Glycosyltransferase_2"/>
</dbReference>
<protein>
    <submittedName>
        <fullName evidence="2">Glycosyltransferase family 2 protein</fullName>
    </submittedName>
</protein>
<evidence type="ECO:0000313" key="3">
    <source>
        <dbReference type="Proteomes" id="UP000813018"/>
    </source>
</evidence>
<dbReference type="InterPro" id="IPR029044">
    <property type="entry name" value="Nucleotide-diphossugar_trans"/>
</dbReference>
<sequence>MPLINVIIPAYNEEKSIAKVVHDIPKGFVDEVIVVNNNSSDATAAVAAQAGATVLHEPQPGYGNACLKGIAYAASKPEATRPDIIVFLDGDYSDYPEEITKVVQPILDGRAEMVIGSRALGNRESGAMMPQQIFGNWLATTLLRWFYGAKFTDLGPFRAIKLQTLLDLDMRDRTYGWTVEMQAKAAKKKVRYTEVPVTYRKRIGFSKVSGTVKGTVMAGYKIIFTIFKVLF</sequence>
<reference evidence="2 3" key="1">
    <citation type="journal article" date="2016" name="Int. J. Syst. Evol. Microbiol.">
        <title>Pontibacter aydingkolensis sp. nov., isolated from soil of a salt lake.</title>
        <authorList>
            <person name="Osman G."/>
            <person name="Zhang T."/>
            <person name="Lou K."/>
            <person name="Gao Y."/>
            <person name="Chang W."/>
            <person name="Lin Q."/>
            <person name="Yang H.M."/>
            <person name="Huo X.D."/>
            <person name="Wang N."/>
        </authorList>
    </citation>
    <scope>NUCLEOTIDE SEQUENCE [LARGE SCALE GENOMIC DNA]</scope>
    <source>
        <strain evidence="2 3">KACC 19255</strain>
    </source>
</reference>
<evidence type="ECO:0000313" key="2">
    <source>
        <dbReference type="EMBL" id="MBW7466792.1"/>
    </source>
</evidence>
<organism evidence="2 3">
    <name type="scientific">Pontibacter aydingkolensis</name>
    <dbReference type="NCBI Taxonomy" id="1911536"/>
    <lineage>
        <taxon>Bacteria</taxon>
        <taxon>Pseudomonadati</taxon>
        <taxon>Bacteroidota</taxon>
        <taxon>Cytophagia</taxon>
        <taxon>Cytophagales</taxon>
        <taxon>Hymenobacteraceae</taxon>
        <taxon>Pontibacter</taxon>
    </lineage>
</organism>
<comment type="caution">
    <text evidence="2">The sequence shown here is derived from an EMBL/GenBank/DDBJ whole genome shotgun (WGS) entry which is preliminary data.</text>
</comment>
<name>A0ABS7CSG0_9BACT</name>
<keyword evidence="3" id="KW-1185">Reference proteome</keyword>
<dbReference type="Proteomes" id="UP000813018">
    <property type="component" value="Unassembled WGS sequence"/>
</dbReference>
<dbReference type="EMBL" id="JAHYXK010000004">
    <property type="protein sequence ID" value="MBW7466792.1"/>
    <property type="molecule type" value="Genomic_DNA"/>
</dbReference>
<accession>A0ABS7CSG0</accession>